<dbReference type="Pfam" id="PF14905">
    <property type="entry name" value="OMP_b-brl_3"/>
    <property type="match status" value="1"/>
</dbReference>
<proteinExistence type="predicted"/>
<dbReference type="Proteomes" id="UP000679691">
    <property type="component" value="Unassembled WGS sequence"/>
</dbReference>
<gene>
    <name evidence="2" type="ORF">J5U18_09765</name>
</gene>
<reference evidence="2" key="1">
    <citation type="submission" date="2021-03" db="EMBL/GenBank/DDBJ databases">
        <authorList>
            <person name="Lu T."/>
            <person name="Wang Q."/>
            <person name="Han X."/>
        </authorList>
    </citation>
    <scope>NUCLEOTIDE SEQUENCE</scope>
    <source>
        <strain evidence="2">WQ 2009</strain>
    </source>
</reference>
<dbReference type="AlphaFoldDB" id="A0A8T4H9S1"/>
<dbReference type="InterPro" id="IPR041700">
    <property type="entry name" value="OMP_b-brl_3"/>
</dbReference>
<accession>A0A8T4H9S1</accession>
<organism evidence="2 3">
    <name type="scientific">Rhinopithecimicrobium faecis</name>
    <dbReference type="NCBI Taxonomy" id="2820698"/>
    <lineage>
        <taxon>Bacteria</taxon>
        <taxon>Pseudomonadati</taxon>
        <taxon>Bacteroidota</taxon>
        <taxon>Sphingobacteriia</taxon>
        <taxon>Sphingobacteriales</taxon>
        <taxon>Sphingobacteriaceae</taxon>
        <taxon>Rhinopithecimicrobium</taxon>
    </lineage>
</organism>
<name>A0A8T4H9S1_9SPHI</name>
<evidence type="ECO:0000313" key="3">
    <source>
        <dbReference type="Proteomes" id="UP000679691"/>
    </source>
</evidence>
<dbReference type="EMBL" id="JAGKSB010000010">
    <property type="protein sequence ID" value="MBP3943850.1"/>
    <property type="molecule type" value="Genomic_DNA"/>
</dbReference>
<keyword evidence="3" id="KW-1185">Reference proteome</keyword>
<feature type="domain" description="Outer membrane protein beta-barrel" evidence="1">
    <location>
        <begin position="401"/>
        <end position="806"/>
    </location>
</feature>
<sequence>MKGVNVRLTSSSDTVVISTNRIGYYKFVNIRGANIKLTYHMLGYQILEKSFPIYDGVEDIQVLPITLKPQSSLLKEILISKVTPIVFKLDTVQYNMGAYSFRQRALLEDALKQLPNIQVSRDGSVYAYGKQISFVQVDGKKFFGGDVLTATRNLPIDFVKNIQIIDFYGDQANAKGTPSAAAPEKILNIVLKDDRKKISFGQGTLGGGTENRYLGSLGLNRFNDGQELSILGSMNNTNTNLFSFGAPAGGERERSTGELSDFADPTDGLNKVSSLSASFSDNISDKTTISGRYSYLKKKNITQGNSLLQSLYANSSIFNYEDYRLESNDDNHAVSFNIESKLNKNDILRFTPKLSYSRTKLSNIRDKNLSNRRLTTLGNYSSKGIIESPNAELEALYIKYFNKPGRKLIANLTASFHDMRKEELITDQNRRTDSTFSVPVVTDTKIEQQIFNKNENNQLKFSASYLEPTYHEGQLEISYDYEVNKIFSQRSVQDMLMDPSLFNYVDSLGVNYDYIYSANRVGINYQIERKKKLKFNLGFAVQPMTLSGKTADKLIKTSYDNVNLVPTFGLRWRINNDTDWSINYMGRNNQPSFYQIQPVVDNSNTQYIVIGNPDLKAEFSNRISTKLRKSIVSRGQYFEADFAVNIVANKIVTEKTTDPNSTIQQTKFRNTSGYFDVKSYYLFSTPIINDDFQLNFSGNYNLYNNVSYANDRKNYGDLMMLSQSLQMRYMLSDYLETEFNGNYTLNRVKYEWPFNTNITAQTYVMSVAAKGYLGKRWTVGAEFSQRFNKGYTFTNLNINPTVINAYVEYTFLPNNLALLRLQGFDLLNQNTGISREILGNEVLDIQNNRLSRYFMVSLNIRLQKYPKKSK</sequence>
<evidence type="ECO:0000259" key="1">
    <source>
        <dbReference type="Pfam" id="PF14905"/>
    </source>
</evidence>
<protein>
    <submittedName>
        <fullName evidence="2">Outer membrane beta-barrel protein</fullName>
    </submittedName>
</protein>
<evidence type="ECO:0000313" key="2">
    <source>
        <dbReference type="EMBL" id="MBP3943850.1"/>
    </source>
</evidence>
<comment type="caution">
    <text evidence="2">The sequence shown here is derived from an EMBL/GenBank/DDBJ whole genome shotgun (WGS) entry which is preliminary data.</text>
</comment>
<dbReference type="SUPFAM" id="SSF56935">
    <property type="entry name" value="Porins"/>
    <property type="match status" value="1"/>
</dbReference>